<dbReference type="OMA" id="ANYLANV"/>
<keyword evidence="1" id="KW-0472">Membrane</keyword>
<gene>
    <name evidence="2" type="ORF">SPRG_06539</name>
</gene>
<name>A0A067CHQ7_SAPPC</name>
<keyword evidence="1" id="KW-0812">Transmembrane</keyword>
<dbReference type="EMBL" id="KK583210">
    <property type="protein sequence ID" value="KDO28685.1"/>
    <property type="molecule type" value="Genomic_DNA"/>
</dbReference>
<reference evidence="2 3" key="1">
    <citation type="journal article" date="2013" name="PLoS Genet.">
        <title>Distinctive expansion of potential virulence genes in the genome of the oomycete fish pathogen Saprolegnia parasitica.</title>
        <authorList>
            <person name="Jiang R.H."/>
            <person name="de Bruijn I."/>
            <person name="Haas B.J."/>
            <person name="Belmonte R."/>
            <person name="Lobach L."/>
            <person name="Christie J."/>
            <person name="van den Ackerveken G."/>
            <person name="Bottin A."/>
            <person name="Bulone V."/>
            <person name="Diaz-Moreno S.M."/>
            <person name="Dumas B."/>
            <person name="Fan L."/>
            <person name="Gaulin E."/>
            <person name="Govers F."/>
            <person name="Grenville-Briggs L.J."/>
            <person name="Horner N.R."/>
            <person name="Levin J.Z."/>
            <person name="Mammella M."/>
            <person name="Meijer H.J."/>
            <person name="Morris P."/>
            <person name="Nusbaum C."/>
            <person name="Oome S."/>
            <person name="Phillips A.J."/>
            <person name="van Rooyen D."/>
            <person name="Rzeszutek E."/>
            <person name="Saraiva M."/>
            <person name="Secombes C.J."/>
            <person name="Seidl M.F."/>
            <person name="Snel B."/>
            <person name="Stassen J.H."/>
            <person name="Sykes S."/>
            <person name="Tripathy S."/>
            <person name="van den Berg H."/>
            <person name="Vega-Arreguin J.C."/>
            <person name="Wawra S."/>
            <person name="Young S.K."/>
            <person name="Zeng Q."/>
            <person name="Dieguez-Uribeondo J."/>
            <person name="Russ C."/>
            <person name="Tyler B.M."/>
            <person name="van West P."/>
        </authorList>
    </citation>
    <scope>NUCLEOTIDE SEQUENCE [LARGE SCALE GENOMIC DNA]</scope>
    <source>
        <strain evidence="2 3">CBS 223.65</strain>
    </source>
</reference>
<dbReference type="KEGG" id="spar:SPRG_06539"/>
<organism evidence="2 3">
    <name type="scientific">Saprolegnia parasitica (strain CBS 223.65)</name>
    <dbReference type="NCBI Taxonomy" id="695850"/>
    <lineage>
        <taxon>Eukaryota</taxon>
        <taxon>Sar</taxon>
        <taxon>Stramenopiles</taxon>
        <taxon>Oomycota</taxon>
        <taxon>Saprolegniomycetes</taxon>
        <taxon>Saprolegniales</taxon>
        <taxon>Saprolegniaceae</taxon>
        <taxon>Saprolegnia</taxon>
    </lineage>
</organism>
<dbReference type="RefSeq" id="XP_012200743.1">
    <property type="nucleotide sequence ID" value="XM_012345353.1"/>
</dbReference>
<protein>
    <submittedName>
        <fullName evidence="2">Uncharacterized protein</fullName>
    </submittedName>
</protein>
<dbReference type="AlphaFoldDB" id="A0A067CHQ7"/>
<evidence type="ECO:0000313" key="2">
    <source>
        <dbReference type="EMBL" id="KDO28685.1"/>
    </source>
</evidence>
<dbReference type="Pfam" id="PF06320">
    <property type="entry name" value="GCN5L1"/>
    <property type="match status" value="1"/>
</dbReference>
<keyword evidence="1" id="KW-1133">Transmembrane helix</keyword>
<keyword evidence="3" id="KW-1185">Reference proteome</keyword>
<proteinExistence type="predicted"/>
<sequence>MPSWPRVVGTAHRCLALAAALYVAVSVLRNAAACNAVRLGAFEAPKLANIYTSGLVLAFLLDTAANSTARLPQASILYLDEGAEGAPYTVRTDSCVPFLEDSDLLYNASVALPLVASILPSAATQYLVVDCSFTGRVLGDTTAFKVYAVDAHTVTTVYVQTMGLRRPKAPWQTSCAMATVLSTPLASLEEVHTSSYRSFVSLGFPYEASSSFQEVLLDPTPSYVGSWAATVLATGERLVVAGSEGIYRVSPTVQANTNSYVWLLPGSPVDFIQAIQYTQVGHAIDKSFAWARCLLSATFGLQLVWYWGLSAVIAWRRYRAHRSVWIPDIYACVILQARQYTLLWLCISAADNGWELLEYAIATGNAQQGWSATFVLPDMVFGDLLVVYLSLLDAVASLVHARLHLHVAVLLFVVCFLRQAELSVAVNLERVAATALLRANYLANVQVVGPPTSMTLWTMHPYPTTPTPLLVASYAWFLVALVVGCCYIAAQRLYEQCRSSNINGVVDEPSSRTASLAPAIAIKRASIVPALSRVHEGSHETGTSRRGPHFASVPPSSLTWATVLEAAVPSAARHLAGLVAPITDRRGGELSPSELWSHGYVLLRRSYVVSIHDVGWLALNVLCGRPVARVYGYHLHACNCGLELVDVRRWWHLLELRLDAPRPNFAAEAESLLAQQQKQRAEATKGLQMSMLLLEQHLGLQVDTAMAPVMANQQAIQDECIGMAKCAVQLHQKTVRWKAEHKRFKAQLAELEDFSAWAVQSAKEMEAICGKLEYVCHELSRAAKDDA</sequence>
<dbReference type="VEuPathDB" id="FungiDB:SPRG_06539"/>
<dbReference type="OrthoDB" id="20018at2759"/>
<feature type="transmembrane region" description="Helical" evidence="1">
    <location>
        <begin position="289"/>
        <end position="308"/>
    </location>
</feature>
<feature type="transmembrane region" description="Helical" evidence="1">
    <location>
        <begin position="469"/>
        <end position="490"/>
    </location>
</feature>
<accession>A0A067CHQ7</accession>
<dbReference type="Proteomes" id="UP000030745">
    <property type="component" value="Unassembled WGS sequence"/>
</dbReference>
<evidence type="ECO:0000256" key="1">
    <source>
        <dbReference type="SAM" id="Phobius"/>
    </source>
</evidence>
<evidence type="ECO:0000313" key="3">
    <source>
        <dbReference type="Proteomes" id="UP000030745"/>
    </source>
</evidence>
<dbReference type="GeneID" id="24128884"/>